<evidence type="ECO:0000256" key="4">
    <source>
        <dbReference type="ARBA" id="ARBA00022989"/>
    </source>
</evidence>
<proteinExistence type="predicted"/>
<keyword evidence="2" id="KW-1003">Cell membrane</keyword>
<evidence type="ECO:0000256" key="6">
    <source>
        <dbReference type="ARBA" id="ARBA00023170"/>
    </source>
</evidence>
<keyword evidence="4 8" id="KW-1133">Transmembrane helix</keyword>
<dbReference type="SUPFAM" id="SSF53850">
    <property type="entry name" value="Periplasmic binding protein-like II"/>
    <property type="match status" value="1"/>
</dbReference>
<dbReference type="PANTHER" id="PTHR42643:SF24">
    <property type="entry name" value="IONOTROPIC RECEPTOR 60A"/>
    <property type="match status" value="1"/>
</dbReference>
<keyword evidence="7" id="KW-0325">Glycoprotein</keyword>
<evidence type="ECO:0000256" key="2">
    <source>
        <dbReference type="ARBA" id="ARBA00022475"/>
    </source>
</evidence>
<accession>A0AAE1GC26</accession>
<keyword evidence="5 8" id="KW-0472">Membrane</keyword>
<protein>
    <submittedName>
        <fullName evidence="9">Uncharacterized protein</fullName>
    </submittedName>
</protein>
<sequence>MVDYGEFVPEALATSDHGHLRALGDRLDLVFNHDNDSVSYAQLLQLALEGSHAITETYSYLRNFVDDDPHASHQTYMLKEQIYSGALAFFLPKHTPWRFRLSQGIKGLVEGGLVDKWYSDIMGTGGRNSDSRGVDLTPAKNKPLSLSNLQGPFLLLLLGLLLALVTFVSEALADLRQGSRYLNSSKIVM</sequence>
<comment type="caution">
    <text evidence="9">The sequence shown here is derived from an EMBL/GenBank/DDBJ whole genome shotgun (WGS) entry which is preliminary data.</text>
</comment>
<dbReference type="PANTHER" id="PTHR42643">
    <property type="entry name" value="IONOTROPIC RECEPTOR 20A-RELATED"/>
    <property type="match status" value="1"/>
</dbReference>
<dbReference type="Proteomes" id="UP001286313">
    <property type="component" value="Unassembled WGS sequence"/>
</dbReference>
<evidence type="ECO:0000256" key="5">
    <source>
        <dbReference type="ARBA" id="ARBA00023136"/>
    </source>
</evidence>
<feature type="transmembrane region" description="Helical" evidence="8">
    <location>
        <begin position="153"/>
        <end position="173"/>
    </location>
</feature>
<dbReference type="AlphaFoldDB" id="A0AAE1GC26"/>
<evidence type="ECO:0000256" key="7">
    <source>
        <dbReference type="ARBA" id="ARBA00023180"/>
    </source>
</evidence>
<evidence type="ECO:0000256" key="1">
    <source>
        <dbReference type="ARBA" id="ARBA00004651"/>
    </source>
</evidence>
<evidence type="ECO:0000313" key="10">
    <source>
        <dbReference type="Proteomes" id="UP001286313"/>
    </source>
</evidence>
<evidence type="ECO:0000256" key="8">
    <source>
        <dbReference type="SAM" id="Phobius"/>
    </source>
</evidence>
<dbReference type="EMBL" id="JAWQEG010000431">
    <property type="protein sequence ID" value="KAK3890323.1"/>
    <property type="molecule type" value="Genomic_DNA"/>
</dbReference>
<dbReference type="GO" id="GO:0005886">
    <property type="term" value="C:plasma membrane"/>
    <property type="evidence" value="ECO:0007669"/>
    <property type="project" value="UniProtKB-SubCell"/>
</dbReference>
<comment type="subcellular location">
    <subcellularLocation>
        <location evidence="1">Cell membrane</location>
        <topology evidence="1">Multi-pass membrane protein</topology>
    </subcellularLocation>
</comment>
<name>A0AAE1GC26_PETCI</name>
<evidence type="ECO:0000313" key="9">
    <source>
        <dbReference type="EMBL" id="KAK3890323.1"/>
    </source>
</evidence>
<keyword evidence="6" id="KW-0675">Receptor</keyword>
<dbReference type="InterPro" id="IPR052192">
    <property type="entry name" value="Insect_Ionotropic_Sensory_Rcpt"/>
</dbReference>
<reference evidence="9" key="1">
    <citation type="submission" date="2023-10" db="EMBL/GenBank/DDBJ databases">
        <title>Genome assemblies of two species of porcelain crab, Petrolisthes cinctipes and Petrolisthes manimaculis (Anomura: Porcellanidae).</title>
        <authorList>
            <person name="Angst P."/>
        </authorList>
    </citation>
    <scope>NUCLEOTIDE SEQUENCE</scope>
    <source>
        <strain evidence="9">PB745_01</strain>
        <tissue evidence="9">Gill</tissue>
    </source>
</reference>
<gene>
    <name evidence="9" type="ORF">Pcinc_005705</name>
</gene>
<evidence type="ECO:0000256" key="3">
    <source>
        <dbReference type="ARBA" id="ARBA00022692"/>
    </source>
</evidence>
<organism evidence="9 10">
    <name type="scientific">Petrolisthes cinctipes</name>
    <name type="common">Flat porcelain crab</name>
    <dbReference type="NCBI Taxonomy" id="88211"/>
    <lineage>
        <taxon>Eukaryota</taxon>
        <taxon>Metazoa</taxon>
        <taxon>Ecdysozoa</taxon>
        <taxon>Arthropoda</taxon>
        <taxon>Crustacea</taxon>
        <taxon>Multicrustacea</taxon>
        <taxon>Malacostraca</taxon>
        <taxon>Eumalacostraca</taxon>
        <taxon>Eucarida</taxon>
        <taxon>Decapoda</taxon>
        <taxon>Pleocyemata</taxon>
        <taxon>Anomura</taxon>
        <taxon>Galatheoidea</taxon>
        <taxon>Porcellanidae</taxon>
        <taxon>Petrolisthes</taxon>
    </lineage>
</organism>
<keyword evidence="3 8" id="KW-0812">Transmembrane</keyword>
<keyword evidence="10" id="KW-1185">Reference proteome</keyword>